<dbReference type="GO" id="GO:0006801">
    <property type="term" value="P:superoxide metabolic process"/>
    <property type="evidence" value="ECO:0007669"/>
    <property type="project" value="InterPro"/>
</dbReference>
<dbReference type="AlphaFoldDB" id="A0AAY4D783"/>
<evidence type="ECO:0000313" key="3">
    <source>
        <dbReference type="Ensembl" id="ENSDCDP00010041415.1"/>
    </source>
</evidence>
<evidence type="ECO:0000256" key="1">
    <source>
        <dbReference type="SAM" id="SignalP"/>
    </source>
</evidence>
<reference evidence="3 4" key="1">
    <citation type="submission" date="2020-06" db="EMBL/GenBank/DDBJ databases">
        <authorList>
            <consortium name="Wellcome Sanger Institute Data Sharing"/>
        </authorList>
    </citation>
    <scope>NUCLEOTIDE SEQUENCE [LARGE SCALE GENOMIC DNA]</scope>
</reference>
<sequence>METRLQNILPVLIVLMHCQKVASCTEVPMEVTEFNGTLYAACEVAPDSALPQDQPKIYGQILFKQAFPHGQLQIIINLHGLPSVEDKLRAIHIHRYGHLSDGFLTAGPHYNPKGSYHPDHPGDLGNFNSRDGKIRVFLKSSKGTLFGGESFLGRSALVHEREDDLGQGGNDESLRSGNAGRRIAGCVIGLCSPTPWDEAVEPWESVCFSVL</sequence>
<feature type="chain" id="PRO_5044326107" description="Superoxide dismutase copper/zinc binding domain-containing protein" evidence="1">
    <location>
        <begin position="24"/>
        <end position="211"/>
    </location>
</feature>
<evidence type="ECO:0000259" key="2">
    <source>
        <dbReference type="Pfam" id="PF00080"/>
    </source>
</evidence>
<dbReference type="PRINTS" id="PR00068">
    <property type="entry name" value="CUZNDISMTASE"/>
</dbReference>
<dbReference type="GO" id="GO:0005507">
    <property type="term" value="F:copper ion binding"/>
    <property type="evidence" value="ECO:0007669"/>
    <property type="project" value="InterPro"/>
</dbReference>
<dbReference type="CDD" id="cd00305">
    <property type="entry name" value="Cu-Zn_Superoxide_Dismutase"/>
    <property type="match status" value="1"/>
</dbReference>
<dbReference type="Gene3D" id="2.60.40.200">
    <property type="entry name" value="Superoxide dismutase, copper/zinc binding domain"/>
    <property type="match status" value="1"/>
</dbReference>
<name>A0AAY4D783_9TELE</name>
<protein>
    <recommendedName>
        <fullName evidence="2">Superoxide dismutase copper/zinc binding domain-containing protein</fullName>
    </recommendedName>
</protein>
<dbReference type="Ensembl" id="ENSDCDT00010051383.1">
    <property type="protein sequence ID" value="ENSDCDP00010041415.1"/>
    <property type="gene ID" value="ENSDCDG00010026277.1"/>
</dbReference>
<evidence type="ECO:0000313" key="4">
    <source>
        <dbReference type="Proteomes" id="UP000694580"/>
    </source>
</evidence>
<dbReference type="PANTHER" id="PTHR10003">
    <property type="entry name" value="SUPEROXIDE DISMUTASE CU-ZN -RELATED"/>
    <property type="match status" value="1"/>
</dbReference>
<keyword evidence="4" id="KW-1185">Reference proteome</keyword>
<proteinExistence type="predicted"/>
<accession>A0AAY4D783</accession>
<dbReference type="SUPFAM" id="SSF49329">
    <property type="entry name" value="Cu,Zn superoxide dismutase-like"/>
    <property type="match status" value="1"/>
</dbReference>
<reference evidence="3" key="3">
    <citation type="submission" date="2025-09" db="UniProtKB">
        <authorList>
            <consortium name="Ensembl"/>
        </authorList>
    </citation>
    <scope>IDENTIFICATION</scope>
</reference>
<dbReference type="GeneTree" id="ENSGT00940000162224"/>
<dbReference type="InterPro" id="IPR024134">
    <property type="entry name" value="SOD_Cu/Zn_/chaperone"/>
</dbReference>
<organism evidence="3 4">
    <name type="scientific">Denticeps clupeoides</name>
    <name type="common">denticle herring</name>
    <dbReference type="NCBI Taxonomy" id="299321"/>
    <lineage>
        <taxon>Eukaryota</taxon>
        <taxon>Metazoa</taxon>
        <taxon>Chordata</taxon>
        <taxon>Craniata</taxon>
        <taxon>Vertebrata</taxon>
        <taxon>Euteleostomi</taxon>
        <taxon>Actinopterygii</taxon>
        <taxon>Neopterygii</taxon>
        <taxon>Teleostei</taxon>
        <taxon>Clupei</taxon>
        <taxon>Clupeiformes</taxon>
        <taxon>Denticipitoidei</taxon>
        <taxon>Denticipitidae</taxon>
        <taxon>Denticeps</taxon>
    </lineage>
</organism>
<keyword evidence="1" id="KW-0732">Signal</keyword>
<dbReference type="Pfam" id="PF00080">
    <property type="entry name" value="Sod_Cu"/>
    <property type="match status" value="1"/>
</dbReference>
<feature type="domain" description="Superoxide dismutase copper/zinc binding" evidence="2">
    <location>
        <begin position="58"/>
        <end position="188"/>
    </location>
</feature>
<reference evidence="3" key="2">
    <citation type="submission" date="2025-08" db="UniProtKB">
        <authorList>
            <consortium name="Ensembl"/>
        </authorList>
    </citation>
    <scope>IDENTIFICATION</scope>
</reference>
<dbReference type="InterPro" id="IPR036423">
    <property type="entry name" value="SOD-like_Cu/Zn_dom_sf"/>
</dbReference>
<dbReference type="InterPro" id="IPR001424">
    <property type="entry name" value="SOD_Cu_Zn_dom"/>
</dbReference>
<dbReference type="Proteomes" id="UP000694580">
    <property type="component" value="Chromosome 1"/>
</dbReference>
<feature type="signal peptide" evidence="1">
    <location>
        <begin position="1"/>
        <end position="23"/>
    </location>
</feature>